<dbReference type="PRINTS" id="PR01021">
    <property type="entry name" value="OMPADOMAIN"/>
</dbReference>
<keyword evidence="5" id="KW-0732">Signal</keyword>
<dbReference type="InterPro" id="IPR050330">
    <property type="entry name" value="Bact_OuterMem_StrucFunc"/>
</dbReference>
<evidence type="ECO:0000313" key="7">
    <source>
        <dbReference type="EMBL" id="MBB5038450.1"/>
    </source>
</evidence>
<keyword evidence="2 4" id="KW-0472">Membrane</keyword>
<proteinExistence type="predicted"/>
<name>A0A7W8DQQ2_9BACT</name>
<keyword evidence="3" id="KW-0998">Cell outer membrane</keyword>
<dbReference type="Proteomes" id="UP000534294">
    <property type="component" value="Unassembled WGS sequence"/>
</dbReference>
<sequence length="331" mass="36136">MKLFLLPLLGLASSMLSLQAAGTPADAEGAKDDANIKRYSNTFISRYSDKDFDRYVLPLGKALKSGRITEGKYEKSLVLEGRVTRRAYHSTEADRSTLELFRNYQQELTAAGFETLYLLEDGTQTRGGITFIDDAFTSSLQSESAETRYLSAKKTAPDGSQIYASLWAGKTASIRPNWAPRGAPFALLDLITVGGMDTRMVVVKSDEMQRRMDADGSISLYGIYFDFNKDTLKPESAPTLEQIAALLKAQPALRLYVVGHTDAIGSLPSNMDLSDRRAKAVVSALVNQHGIASERLAPAGVAFLAPVATNSTEPGRAKNRRVVLMPQEAKQ</sequence>
<dbReference type="InterPro" id="IPR006665">
    <property type="entry name" value="OmpA-like"/>
</dbReference>
<evidence type="ECO:0000256" key="4">
    <source>
        <dbReference type="PROSITE-ProRule" id="PRU00473"/>
    </source>
</evidence>
<dbReference type="AlphaFoldDB" id="A0A7W8DQQ2"/>
<reference evidence="7 8" key="1">
    <citation type="submission" date="2020-08" db="EMBL/GenBank/DDBJ databases">
        <title>Genomic Encyclopedia of Type Strains, Phase IV (KMG-IV): sequencing the most valuable type-strain genomes for metagenomic binning, comparative biology and taxonomic classification.</title>
        <authorList>
            <person name="Goeker M."/>
        </authorList>
    </citation>
    <scope>NUCLEOTIDE SEQUENCE [LARGE SCALE GENOMIC DNA]</scope>
    <source>
        <strain evidence="7 8">DSM 12251</strain>
    </source>
</reference>
<accession>A0A7W8DQQ2</accession>
<feature type="chain" id="PRO_5031238665" evidence="5">
    <location>
        <begin position="21"/>
        <end position="331"/>
    </location>
</feature>
<dbReference type="PROSITE" id="PS51123">
    <property type="entry name" value="OMPA_2"/>
    <property type="match status" value="1"/>
</dbReference>
<dbReference type="InterPro" id="IPR006664">
    <property type="entry name" value="OMP_bac"/>
</dbReference>
<feature type="domain" description="OmpA-like" evidence="6">
    <location>
        <begin position="212"/>
        <end position="330"/>
    </location>
</feature>
<dbReference type="Gene3D" id="3.30.1330.60">
    <property type="entry name" value="OmpA-like domain"/>
    <property type="match status" value="1"/>
</dbReference>
<dbReference type="GO" id="GO:0009279">
    <property type="term" value="C:cell outer membrane"/>
    <property type="evidence" value="ECO:0007669"/>
    <property type="project" value="UniProtKB-SubCell"/>
</dbReference>
<dbReference type="EMBL" id="JACHIF010000005">
    <property type="protein sequence ID" value="MBB5038450.1"/>
    <property type="molecule type" value="Genomic_DNA"/>
</dbReference>
<dbReference type="Pfam" id="PF00691">
    <property type="entry name" value="OmpA"/>
    <property type="match status" value="1"/>
</dbReference>
<evidence type="ECO:0000256" key="5">
    <source>
        <dbReference type="SAM" id="SignalP"/>
    </source>
</evidence>
<evidence type="ECO:0000256" key="1">
    <source>
        <dbReference type="ARBA" id="ARBA00004442"/>
    </source>
</evidence>
<comment type="subcellular location">
    <subcellularLocation>
        <location evidence="1">Cell outer membrane</location>
    </subcellularLocation>
</comment>
<comment type="caution">
    <text evidence="7">The sequence shown here is derived from an EMBL/GenBank/DDBJ whole genome shotgun (WGS) entry which is preliminary data.</text>
</comment>
<keyword evidence="8" id="KW-1185">Reference proteome</keyword>
<evidence type="ECO:0000313" key="8">
    <source>
        <dbReference type="Proteomes" id="UP000534294"/>
    </source>
</evidence>
<dbReference type="RefSeq" id="WP_184209273.1">
    <property type="nucleotide sequence ID" value="NZ_JACHIF010000005.1"/>
</dbReference>
<gene>
    <name evidence="7" type="ORF">HNQ64_002713</name>
</gene>
<dbReference type="SUPFAM" id="SSF103088">
    <property type="entry name" value="OmpA-like"/>
    <property type="match status" value="1"/>
</dbReference>
<dbReference type="PANTHER" id="PTHR30329">
    <property type="entry name" value="STATOR ELEMENT OF FLAGELLAR MOTOR COMPLEX"/>
    <property type="match status" value="1"/>
</dbReference>
<dbReference type="PANTHER" id="PTHR30329:SF21">
    <property type="entry name" value="LIPOPROTEIN YIAD-RELATED"/>
    <property type="match status" value="1"/>
</dbReference>
<feature type="signal peptide" evidence="5">
    <location>
        <begin position="1"/>
        <end position="20"/>
    </location>
</feature>
<dbReference type="InterPro" id="IPR036737">
    <property type="entry name" value="OmpA-like_sf"/>
</dbReference>
<protein>
    <submittedName>
        <fullName evidence="7">Outer membrane protein OmpA-like peptidoglycan-associated protein</fullName>
    </submittedName>
</protein>
<evidence type="ECO:0000256" key="2">
    <source>
        <dbReference type="ARBA" id="ARBA00023136"/>
    </source>
</evidence>
<evidence type="ECO:0000259" key="6">
    <source>
        <dbReference type="PROSITE" id="PS51123"/>
    </source>
</evidence>
<organism evidence="7 8">
    <name type="scientific">Prosthecobacter dejongeii</name>
    <dbReference type="NCBI Taxonomy" id="48465"/>
    <lineage>
        <taxon>Bacteria</taxon>
        <taxon>Pseudomonadati</taxon>
        <taxon>Verrucomicrobiota</taxon>
        <taxon>Verrucomicrobiia</taxon>
        <taxon>Verrucomicrobiales</taxon>
        <taxon>Verrucomicrobiaceae</taxon>
        <taxon>Prosthecobacter</taxon>
    </lineage>
</organism>
<evidence type="ECO:0000256" key="3">
    <source>
        <dbReference type="ARBA" id="ARBA00023237"/>
    </source>
</evidence>
<dbReference type="CDD" id="cd07185">
    <property type="entry name" value="OmpA_C-like"/>
    <property type="match status" value="1"/>
</dbReference>